<feature type="signal peptide" evidence="2">
    <location>
        <begin position="1"/>
        <end position="28"/>
    </location>
</feature>
<feature type="chain" id="PRO_5043578127" description="Lipoprotein" evidence="2">
    <location>
        <begin position="29"/>
        <end position="118"/>
    </location>
</feature>
<gene>
    <name evidence="3" type="ORF">SIL87_09990</name>
</gene>
<keyword evidence="2" id="KW-0732">Signal</keyword>
<dbReference type="AlphaFoldDB" id="A0AAW9DQ15"/>
<sequence>MLRLTLMLSAVTLPLAACSFNAPRPQSAADQANLAACTQRAEKINAARHYAYLSRTDQFATPFLGTPNQDYISNKLAQLHDQDDRINNCVHNANPSYAGSDANLPEPTIIGPAQSRSQ</sequence>
<evidence type="ECO:0000313" key="3">
    <source>
        <dbReference type="EMBL" id="MDX5931093.1"/>
    </source>
</evidence>
<proteinExistence type="predicted"/>
<evidence type="ECO:0000313" key="4">
    <source>
        <dbReference type="Proteomes" id="UP001279553"/>
    </source>
</evidence>
<dbReference type="EMBL" id="JAWXYB010000018">
    <property type="protein sequence ID" value="MDX5931093.1"/>
    <property type="molecule type" value="Genomic_DNA"/>
</dbReference>
<dbReference type="RefSeq" id="WP_319614011.1">
    <property type="nucleotide sequence ID" value="NZ_JAWXYB010000018.1"/>
</dbReference>
<reference evidence="3 4" key="1">
    <citation type="submission" date="2023-11" db="EMBL/GenBank/DDBJ databases">
        <title>MicrobeMod: A computational toolkit for identifying prokaryotic methylation and restriction-modification with nanopore sequencing.</title>
        <authorList>
            <person name="Crits-Christoph A."/>
            <person name="Kang S.C."/>
            <person name="Lee H."/>
            <person name="Ostrov N."/>
        </authorList>
    </citation>
    <scope>NUCLEOTIDE SEQUENCE [LARGE SCALE GENOMIC DNA]</scope>
    <source>
        <strain evidence="3 4">DSMZ 700</strain>
    </source>
</reference>
<name>A0AAW9DQ15_ACIAO</name>
<organism evidence="3 4">
    <name type="scientific">Acidiphilium acidophilum</name>
    <name type="common">Thiobacillus acidophilus</name>
    <dbReference type="NCBI Taxonomy" id="76588"/>
    <lineage>
        <taxon>Bacteria</taxon>
        <taxon>Pseudomonadati</taxon>
        <taxon>Pseudomonadota</taxon>
        <taxon>Alphaproteobacteria</taxon>
        <taxon>Acetobacterales</taxon>
        <taxon>Acidocellaceae</taxon>
        <taxon>Acidiphilium</taxon>
    </lineage>
</organism>
<evidence type="ECO:0000256" key="1">
    <source>
        <dbReference type="SAM" id="MobiDB-lite"/>
    </source>
</evidence>
<feature type="region of interest" description="Disordered" evidence="1">
    <location>
        <begin position="90"/>
        <end position="118"/>
    </location>
</feature>
<dbReference type="Proteomes" id="UP001279553">
    <property type="component" value="Unassembled WGS sequence"/>
</dbReference>
<keyword evidence="4" id="KW-1185">Reference proteome</keyword>
<protein>
    <recommendedName>
        <fullName evidence="5">Lipoprotein</fullName>
    </recommendedName>
</protein>
<accession>A0AAW9DQ15</accession>
<comment type="caution">
    <text evidence="3">The sequence shown here is derived from an EMBL/GenBank/DDBJ whole genome shotgun (WGS) entry which is preliminary data.</text>
</comment>
<evidence type="ECO:0008006" key="5">
    <source>
        <dbReference type="Google" id="ProtNLM"/>
    </source>
</evidence>
<evidence type="ECO:0000256" key="2">
    <source>
        <dbReference type="SAM" id="SignalP"/>
    </source>
</evidence>